<dbReference type="Pfam" id="PF00872">
    <property type="entry name" value="Transposase_mut"/>
    <property type="match status" value="1"/>
</dbReference>
<proteinExistence type="inferred from homology"/>
<organism evidence="6 7">
    <name type="scientific">Streptomyces carminius</name>
    <dbReference type="NCBI Taxonomy" id="2665496"/>
    <lineage>
        <taxon>Bacteria</taxon>
        <taxon>Bacillati</taxon>
        <taxon>Actinomycetota</taxon>
        <taxon>Actinomycetes</taxon>
        <taxon>Kitasatosporales</taxon>
        <taxon>Streptomycetaceae</taxon>
        <taxon>Streptomyces</taxon>
    </lineage>
</organism>
<dbReference type="Proteomes" id="UP000230407">
    <property type="component" value="Unassembled WGS sequence"/>
</dbReference>
<name>A0A2M8LPU1_9ACTN</name>
<sequence length="323" mass="36177">MISIDAEKKEQLGQLPNPGRQWRPAGDPVQVEDHSFYFIGPDVEVAIPFGIYDLANDSGWVNVGTDHDTSVFAVESIRRWWQARGLTDHPNAERLLITADCGGSNSYRYRLWKAELAAFAAQTGLTVTVCRFPPGTSKWNKIEHRLFSHITMNWRGRPLTSHEVVVNSIAATRTRTGLRAHAELDTCTYPVGISVSRDHLHSLPITPHDQHGTWNYTISATSDADDNAPGINDRDRTRAQVLTMLADPRLSGLNKEIRRRTDVVGIFPDRTAVIRLVGAVLAEQNDEWTEARRYMGRELLAKARLHPIESETDDPALPTELTA</sequence>
<evidence type="ECO:0000256" key="5">
    <source>
        <dbReference type="ARBA" id="ARBA00023172"/>
    </source>
</evidence>
<comment type="caution">
    <text evidence="6">The sequence shown here is derived from an EMBL/GenBank/DDBJ whole genome shotgun (WGS) entry which is preliminary data.</text>
</comment>
<dbReference type="InterPro" id="IPR011518">
    <property type="entry name" value="Transposase_36"/>
</dbReference>
<evidence type="ECO:0000256" key="4">
    <source>
        <dbReference type="ARBA" id="ARBA00023125"/>
    </source>
</evidence>
<keyword evidence="4" id="KW-0238">DNA-binding</keyword>
<dbReference type="GO" id="GO:0006313">
    <property type="term" value="P:DNA transposition"/>
    <property type="evidence" value="ECO:0007669"/>
    <property type="project" value="InterPro"/>
</dbReference>
<evidence type="ECO:0000256" key="2">
    <source>
        <dbReference type="ARBA" id="ARBA00010961"/>
    </source>
</evidence>
<dbReference type="GO" id="GO:0004803">
    <property type="term" value="F:transposase activity"/>
    <property type="evidence" value="ECO:0007669"/>
    <property type="project" value="InterPro"/>
</dbReference>
<comment type="function">
    <text evidence="1">Required for the transposition of the insertion element.</text>
</comment>
<dbReference type="NCBIfam" id="NF033519">
    <property type="entry name" value="transpos_ISAzo13"/>
    <property type="match status" value="1"/>
</dbReference>
<evidence type="ECO:0000256" key="1">
    <source>
        <dbReference type="ARBA" id="ARBA00002190"/>
    </source>
</evidence>
<dbReference type="EMBL" id="PGGW01000070">
    <property type="protein sequence ID" value="PJE93979.1"/>
    <property type="molecule type" value="Genomic_DNA"/>
</dbReference>
<dbReference type="InterPro" id="IPR001207">
    <property type="entry name" value="Transposase_mutator"/>
</dbReference>
<dbReference type="GO" id="GO:0003677">
    <property type="term" value="F:DNA binding"/>
    <property type="evidence" value="ECO:0007669"/>
    <property type="project" value="UniProtKB-KW"/>
</dbReference>
<evidence type="ECO:0000313" key="6">
    <source>
        <dbReference type="EMBL" id="PJE93979.1"/>
    </source>
</evidence>
<protein>
    <recommendedName>
        <fullName evidence="8">ISAzo13 family transposase</fullName>
    </recommendedName>
</protein>
<accession>A0A2M8LPU1</accession>
<evidence type="ECO:0000313" key="7">
    <source>
        <dbReference type="Proteomes" id="UP000230407"/>
    </source>
</evidence>
<keyword evidence="3" id="KW-0815">Transposition</keyword>
<evidence type="ECO:0008006" key="8">
    <source>
        <dbReference type="Google" id="ProtNLM"/>
    </source>
</evidence>
<gene>
    <name evidence="6" type="ORF">CUT44_31025</name>
</gene>
<comment type="similarity">
    <text evidence="2">Belongs to the transposase mutator family.</text>
</comment>
<evidence type="ECO:0000256" key="3">
    <source>
        <dbReference type="ARBA" id="ARBA00022578"/>
    </source>
</evidence>
<keyword evidence="7" id="KW-1185">Reference proteome</keyword>
<dbReference type="AlphaFoldDB" id="A0A2M8LPU1"/>
<keyword evidence="5" id="KW-0233">DNA recombination</keyword>
<dbReference type="Pfam" id="PF07592">
    <property type="entry name" value="DDE_Tnp_ISAZ013"/>
    <property type="match status" value="1"/>
</dbReference>
<reference evidence="6 7" key="1">
    <citation type="submission" date="2017-11" db="EMBL/GenBank/DDBJ databases">
        <title>Streptomyces carmine sp. nov., a novel actinomycete isolated from Sophora alopecuroides in Xinjiang, China.</title>
        <authorList>
            <person name="Wang Y."/>
            <person name="Luo X."/>
            <person name="Wan C."/>
            <person name="Zhang L."/>
        </authorList>
    </citation>
    <scope>NUCLEOTIDE SEQUENCE [LARGE SCALE GENOMIC DNA]</scope>
    <source>
        <strain evidence="6 7">TRM SA0054</strain>
    </source>
</reference>